<dbReference type="EMBL" id="JBEQNB010000004">
    <property type="protein sequence ID" value="MES0833640.1"/>
    <property type="molecule type" value="Genomic_DNA"/>
</dbReference>
<keyword evidence="2" id="KW-1185">Reference proteome</keyword>
<name>A0ABV1ZSQ1_9ACTN</name>
<sequence length="66" mass="7575">MRYLNPSALVAARYLASEALRRRRPRKAARVRAYARPQRLPIPDAPVPIDLLNAVLEGLRRLEVAW</sequence>
<dbReference type="RefSeq" id="WP_352983013.1">
    <property type="nucleotide sequence ID" value="NZ_JBEQNA010000017.1"/>
</dbReference>
<gene>
    <name evidence="1" type="ORF">ABUK86_07635</name>
</gene>
<evidence type="ECO:0000313" key="1">
    <source>
        <dbReference type="EMBL" id="MES0833640.1"/>
    </source>
</evidence>
<accession>A0ABV1ZSQ1</accession>
<organism evidence="1 2">
    <name type="scientific">Nocardiopsis tropica</name>
    <dbReference type="NCBI Taxonomy" id="109330"/>
    <lineage>
        <taxon>Bacteria</taxon>
        <taxon>Bacillati</taxon>
        <taxon>Actinomycetota</taxon>
        <taxon>Actinomycetes</taxon>
        <taxon>Streptosporangiales</taxon>
        <taxon>Nocardiopsidaceae</taxon>
        <taxon>Nocardiopsis</taxon>
    </lineage>
</organism>
<comment type="caution">
    <text evidence="1">The sequence shown here is derived from an EMBL/GenBank/DDBJ whole genome shotgun (WGS) entry which is preliminary data.</text>
</comment>
<protein>
    <submittedName>
        <fullName evidence="1">Uncharacterized protein</fullName>
    </submittedName>
</protein>
<reference evidence="1 2" key="1">
    <citation type="submission" date="2024-06" db="EMBL/GenBank/DDBJ databases">
        <authorList>
            <person name="Bataeva Y.V."/>
            <person name="Grigorian L.N."/>
            <person name="Solomentsev V.I."/>
        </authorList>
    </citation>
    <scope>NUCLEOTIDE SEQUENCE [LARGE SCALE GENOMIC DNA]</scope>
    <source>
        <strain evidence="2">SCPM-O-B-12605 (RCAM04882)</strain>
    </source>
</reference>
<dbReference type="Proteomes" id="UP001432401">
    <property type="component" value="Unassembled WGS sequence"/>
</dbReference>
<proteinExistence type="predicted"/>
<evidence type="ECO:0000313" key="2">
    <source>
        <dbReference type="Proteomes" id="UP001432401"/>
    </source>
</evidence>